<dbReference type="AlphaFoldDB" id="A0ABD2KLW2"/>
<sequence>MAAMFGIGCLMTHPESGASSTTPEANAFGFVSSMDVVADLVNHLHSIDVNEPNARFVVLGIGLVFLSWPYASQFSSNCAMSWSVRPADVPCQGEGANLYLELKCAVHDSIQLSVPCHPHRHVHVQLRQPVELVWSSILHLMVNDVARECNSFEQHSHPFGGRLLHRLDSIGGNERRRWHLSAPAEMPRLHQFVKVCKTIERMPSQTVGQCDVRLGQHIPTVLLGDEGSKRSGNVWHGQMPREKHALVRHTFRQLNQGVRDGTAAAQCQQQRCQCQFVVDGANW</sequence>
<protein>
    <submittedName>
        <fullName evidence="1">Uncharacterized protein</fullName>
    </submittedName>
</protein>
<comment type="caution">
    <text evidence="1">The sequence shown here is derived from an EMBL/GenBank/DDBJ whole genome shotgun (WGS) entry which is preliminary data.</text>
</comment>
<gene>
    <name evidence="1" type="ORF">niasHS_000835</name>
</gene>
<evidence type="ECO:0000313" key="2">
    <source>
        <dbReference type="Proteomes" id="UP001620645"/>
    </source>
</evidence>
<organism evidence="1 2">
    <name type="scientific">Heterodera schachtii</name>
    <name type="common">Sugarbeet cyst nematode worm</name>
    <name type="synonym">Tylenchus schachtii</name>
    <dbReference type="NCBI Taxonomy" id="97005"/>
    <lineage>
        <taxon>Eukaryota</taxon>
        <taxon>Metazoa</taxon>
        <taxon>Ecdysozoa</taxon>
        <taxon>Nematoda</taxon>
        <taxon>Chromadorea</taxon>
        <taxon>Rhabditida</taxon>
        <taxon>Tylenchina</taxon>
        <taxon>Tylenchomorpha</taxon>
        <taxon>Tylenchoidea</taxon>
        <taxon>Heteroderidae</taxon>
        <taxon>Heteroderinae</taxon>
        <taxon>Heterodera</taxon>
    </lineage>
</organism>
<accession>A0ABD2KLW2</accession>
<proteinExistence type="predicted"/>
<dbReference type="EMBL" id="JBICCN010000009">
    <property type="protein sequence ID" value="KAL3103841.1"/>
    <property type="molecule type" value="Genomic_DNA"/>
</dbReference>
<dbReference type="Proteomes" id="UP001620645">
    <property type="component" value="Unassembled WGS sequence"/>
</dbReference>
<keyword evidence="2" id="KW-1185">Reference proteome</keyword>
<reference evidence="1 2" key="1">
    <citation type="submission" date="2024-10" db="EMBL/GenBank/DDBJ databases">
        <authorList>
            <person name="Kim D."/>
        </authorList>
    </citation>
    <scope>NUCLEOTIDE SEQUENCE [LARGE SCALE GENOMIC DNA]</scope>
    <source>
        <strain evidence="1">Taebaek</strain>
    </source>
</reference>
<evidence type="ECO:0000313" key="1">
    <source>
        <dbReference type="EMBL" id="KAL3103841.1"/>
    </source>
</evidence>
<name>A0ABD2KLW2_HETSC</name>